<dbReference type="Proteomes" id="UP000663823">
    <property type="component" value="Unassembled WGS sequence"/>
</dbReference>
<dbReference type="EMBL" id="CAJOBE010008281">
    <property type="protein sequence ID" value="CAF4057867.1"/>
    <property type="molecule type" value="Genomic_DNA"/>
</dbReference>
<gene>
    <name evidence="3" type="ORF">FNK824_LOCUS29082</name>
    <name evidence="2" type="ORF">OTI717_LOCUS24758</name>
</gene>
<feature type="non-terminal residue" evidence="2">
    <location>
        <position position="1"/>
    </location>
</feature>
<name>A0A819IV98_9BILA</name>
<dbReference type="Proteomes" id="UP000663874">
    <property type="component" value="Unassembled WGS sequence"/>
</dbReference>
<feature type="compositionally biased region" description="Basic and acidic residues" evidence="1">
    <location>
        <begin position="1"/>
        <end position="17"/>
    </location>
</feature>
<sequence length="64" mass="7578">ELLRRKEAKQSLSDNKKLQQKTNKSNKKRTKCKTLDEDDENQSTSINDTINNSLNLTEKFKYFK</sequence>
<accession>A0A819IV98</accession>
<feature type="region of interest" description="Disordered" evidence="1">
    <location>
        <begin position="1"/>
        <end position="45"/>
    </location>
</feature>
<dbReference type="EMBL" id="CAJOAX010004755">
    <property type="protein sequence ID" value="CAF3919774.1"/>
    <property type="molecule type" value="Genomic_DNA"/>
</dbReference>
<dbReference type="AlphaFoldDB" id="A0A819IV98"/>
<evidence type="ECO:0000313" key="2">
    <source>
        <dbReference type="EMBL" id="CAF3919774.1"/>
    </source>
</evidence>
<reference evidence="2" key="1">
    <citation type="submission" date="2021-02" db="EMBL/GenBank/DDBJ databases">
        <authorList>
            <person name="Nowell W R."/>
        </authorList>
    </citation>
    <scope>NUCLEOTIDE SEQUENCE</scope>
</reference>
<protein>
    <submittedName>
        <fullName evidence="2">Uncharacterized protein</fullName>
    </submittedName>
</protein>
<proteinExistence type="predicted"/>
<evidence type="ECO:0000256" key="1">
    <source>
        <dbReference type="SAM" id="MobiDB-lite"/>
    </source>
</evidence>
<comment type="caution">
    <text evidence="2">The sequence shown here is derived from an EMBL/GenBank/DDBJ whole genome shotgun (WGS) entry which is preliminary data.</text>
</comment>
<organism evidence="2 4">
    <name type="scientific">Rotaria sordida</name>
    <dbReference type="NCBI Taxonomy" id="392033"/>
    <lineage>
        <taxon>Eukaryota</taxon>
        <taxon>Metazoa</taxon>
        <taxon>Spiralia</taxon>
        <taxon>Gnathifera</taxon>
        <taxon>Rotifera</taxon>
        <taxon>Eurotatoria</taxon>
        <taxon>Bdelloidea</taxon>
        <taxon>Philodinida</taxon>
        <taxon>Philodinidae</taxon>
        <taxon>Rotaria</taxon>
    </lineage>
</organism>
<evidence type="ECO:0000313" key="3">
    <source>
        <dbReference type="EMBL" id="CAF4057867.1"/>
    </source>
</evidence>
<evidence type="ECO:0000313" key="4">
    <source>
        <dbReference type="Proteomes" id="UP000663823"/>
    </source>
</evidence>